<organism evidence="2 3">
    <name type="scientific">Tribonema minus</name>
    <dbReference type="NCBI Taxonomy" id="303371"/>
    <lineage>
        <taxon>Eukaryota</taxon>
        <taxon>Sar</taxon>
        <taxon>Stramenopiles</taxon>
        <taxon>Ochrophyta</taxon>
        <taxon>PX clade</taxon>
        <taxon>Xanthophyceae</taxon>
        <taxon>Tribonematales</taxon>
        <taxon>Tribonemataceae</taxon>
        <taxon>Tribonema</taxon>
    </lineage>
</organism>
<evidence type="ECO:0000313" key="2">
    <source>
        <dbReference type="EMBL" id="KAG5174947.1"/>
    </source>
</evidence>
<sequence length="159" mass="17433">MSSSNDAAKLNVQLPLADGPVSSNVKRLRAMYEALGRGDLETLKTFFADDIMWDGRESYGIPILATRRGPEEAAGSFPAFRAQAVMHDSSRIVKFLDGGDTVVSWAEVSLTWKATGRRFTDKYVMNVFEFNDEGKVVRFTHAMDTHGLLLATDPAVAGS</sequence>
<evidence type="ECO:0000259" key="1">
    <source>
        <dbReference type="Pfam" id="PF12680"/>
    </source>
</evidence>
<name>A0A835YGI9_9STRA</name>
<dbReference type="Gene3D" id="3.10.450.50">
    <property type="match status" value="1"/>
</dbReference>
<dbReference type="Pfam" id="PF12680">
    <property type="entry name" value="SnoaL_2"/>
    <property type="match status" value="1"/>
</dbReference>
<dbReference type="InterPro" id="IPR037401">
    <property type="entry name" value="SnoaL-like"/>
</dbReference>
<dbReference type="OrthoDB" id="4045395at2759"/>
<dbReference type="PANTHER" id="PTHR41252:SF1">
    <property type="entry name" value="BLR2505 PROTEIN"/>
    <property type="match status" value="1"/>
</dbReference>
<comment type="caution">
    <text evidence="2">The sequence shown here is derived from an EMBL/GenBank/DDBJ whole genome shotgun (WGS) entry which is preliminary data.</text>
</comment>
<evidence type="ECO:0000313" key="3">
    <source>
        <dbReference type="Proteomes" id="UP000664859"/>
    </source>
</evidence>
<feature type="domain" description="SnoaL-like" evidence="1">
    <location>
        <begin position="29"/>
        <end position="138"/>
    </location>
</feature>
<gene>
    <name evidence="2" type="ORF">JKP88DRAFT_266043</name>
</gene>
<dbReference type="PANTHER" id="PTHR41252">
    <property type="entry name" value="BLR2505 PROTEIN"/>
    <property type="match status" value="1"/>
</dbReference>
<dbReference type="AlphaFoldDB" id="A0A835YGI9"/>
<proteinExistence type="predicted"/>
<reference evidence="2" key="1">
    <citation type="submission" date="2021-02" db="EMBL/GenBank/DDBJ databases">
        <title>First Annotated Genome of the Yellow-green Alga Tribonema minus.</title>
        <authorList>
            <person name="Mahan K.M."/>
        </authorList>
    </citation>
    <scope>NUCLEOTIDE SEQUENCE</scope>
    <source>
        <strain evidence="2">UTEX B ZZ1240</strain>
    </source>
</reference>
<dbReference type="Proteomes" id="UP000664859">
    <property type="component" value="Unassembled WGS sequence"/>
</dbReference>
<dbReference type="SUPFAM" id="SSF54427">
    <property type="entry name" value="NTF2-like"/>
    <property type="match status" value="1"/>
</dbReference>
<protein>
    <recommendedName>
        <fullName evidence="1">SnoaL-like domain-containing protein</fullName>
    </recommendedName>
</protein>
<dbReference type="InterPro" id="IPR032710">
    <property type="entry name" value="NTF2-like_dom_sf"/>
</dbReference>
<dbReference type="EMBL" id="JAFCMP010000557">
    <property type="protein sequence ID" value="KAG5174947.1"/>
    <property type="molecule type" value="Genomic_DNA"/>
</dbReference>
<accession>A0A835YGI9</accession>
<keyword evidence="3" id="KW-1185">Reference proteome</keyword>